<keyword evidence="3" id="KW-0479">Metal-binding</keyword>
<gene>
    <name evidence="6" type="ORF">CV019_08610</name>
    <name evidence="5" type="ORF">RO950_02390</name>
</gene>
<dbReference type="EMBL" id="JAVSOO010000004">
    <property type="protein sequence ID" value="MDT4285871.1"/>
    <property type="molecule type" value="Genomic_DNA"/>
</dbReference>
<keyword evidence="2" id="KW-0520">NAD</keyword>
<evidence type="ECO:0000313" key="7">
    <source>
        <dbReference type="Proteomes" id="UP000238153"/>
    </source>
</evidence>
<dbReference type="OMA" id="SPMELHM"/>
<dbReference type="GeneID" id="93779690"/>
<comment type="caution">
    <text evidence="6">The sequence shown here is derived from an EMBL/GenBank/DDBJ whole genome shotgun (WGS) entry which is preliminary data.</text>
</comment>
<dbReference type="InterPro" id="IPR026591">
    <property type="entry name" value="Sirtuin_cat_small_dom_sf"/>
</dbReference>
<feature type="binding site" evidence="3">
    <location>
        <position position="192"/>
    </location>
    <ligand>
        <name>Zn(2+)</name>
        <dbReference type="ChEBI" id="CHEBI:29105"/>
    </ligand>
</feature>
<feature type="domain" description="Deacetylase sirtuin-type" evidence="4">
    <location>
        <begin position="20"/>
        <end position="304"/>
    </location>
</feature>
<evidence type="ECO:0000256" key="3">
    <source>
        <dbReference type="PROSITE-ProRule" id="PRU00236"/>
    </source>
</evidence>
<feature type="binding site" evidence="3">
    <location>
        <position position="195"/>
    </location>
    <ligand>
        <name>Zn(2+)</name>
        <dbReference type="ChEBI" id="CHEBI:29105"/>
    </ligand>
</feature>
<evidence type="ECO:0000259" key="4">
    <source>
        <dbReference type="PROSITE" id="PS50305"/>
    </source>
</evidence>
<dbReference type="RefSeq" id="WP_011274593.1">
    <property type="nucleotide sequence ID" value="NZ_BKAY01000005.1"/>
</dbReference>
<accession>A0A2A1KBU7</accession>
<feature type="binding site" evidence="3">
    <location>
        <position position="157"/>
    </location>
    <ligand>
        <name>Zn(2+)</name>
        <dbReference type="ChEBI" id="CHEBI:29105"/>
    </ligand>
</feature>
<reference evidence="6 7" key="1">
    <citation type="submission" date="2017-11" db="EMBL/GenBank/DDBJ databases">
        <authorList>
            <person name="Founou R.C."/>
            <person name="Founou L."/>
            <person name="Allam M."/>
            <person name="Ismail A."/>
            <person name="Essack S.Y."/>
        </authorList>
    </citation>
    <scope>NUCLEOTIDE SEQUENCE [LARGE SCALE GENOMIC DNA]</scope>
    <source>
        <strain evidence="6 7">G811N2B1</strain>
    </source>
</reference>
<dbReference type="STRING" id="1283.ShL2_00180"/>
<dbReference type="Proteomes" id="UP000238153">
    <property type="component" value="Unassembled WGS sequence"/>
</dbReference>
<feature type="binding site" evidence="3">
    <location>
        <position position="161"/>
    </location>
    <ligand>
        <name>Zn(2+)</name>
        <dbReference type="ChEBI" id="CHEBI:29105"/>
    </ligand>
</feature>
<evidence type="ECO:0000313" key="8">
    <source>
        <dbReference type="Proteomes" id="UP001269271"/>
    </source>
</evidence>
<dbReference type="GO" id="GO:0046872">
    <property type="term" value="F:metal ion binding"/>
    <property type="evidence" value="ECO:0007669"/>
    <property type="project" value="UniProtKB-KW"/>
</dbReference>
<name>A0A2A1KBU7_STAHA</name>
<protein>
    <submittedName>
        <fullName evidence="6">Deacetylase SIR2</fullName>
    </submittedName>
    <submittedName>
        <fullName evidence="5">NAD-dependent deacetylase</fullName>
    </submittedName>
</protein>
<dbReference type="AlphaFoldDB" id="A0A2A1KBU7"/>
<dbReference type="Gene3D" id="3.40.50.1220">
    <property type="entry name" value="TPP-binding domain"/>
    <property type="match status" value="1"/>
</dbReference>
<proteinExistence type="predicted"/>
<evidence type="ECO:0000256" key="2">
    <source>
        <dbReference type="ARBA" id="ARBA00023027"/>
    </source>
</evidence>
<dbReference type="Proteomes" id="UP001269271">
    <property type="component" value="Unassembled WGS sequence"/>
</dbReference>
<keyword evidence="8" id="KW-1185">Reference proteome</keyword>
<dbReference type="Gene3D" id="3.30.1600.10">
    <property type="entry name" value="SIR2/SIRT2 'Small Domain"/>
    <property type="match status" value="1"/>
</dbReference>
<evidence type="ECO:0000313" key="5">
    <source>
        <dbReference type="EMBL" id="MDT4285871.1"/>
    </source>
</evidence>
<keyword evidence="3" id="KW-0862">Zinc</keyword>
<comment type="caution">
    <text evidence="3">Lacks conserved residue(s) required for the propagation of feature annotation.</text>
</comment>
<dbReference type="GO" id="GO:0016740">
    <property type="term" value="F:transferase activity"/>
    <property type="evidence" value="ECO:0007669"/>
    <property type="project" value="UniProtKB-KW"/>
</dbReference>
<dbReference type="SUPFAM" id="SSF52467">
    <property type="entry name" value="DHS-like NAD/FAD-binding domain"/>
    <property type="match status" value="1"/>
</dbReference>
<sequence length="304" mass="35216">MTTTDNPTHNENWIALDKAQQQDATQTDILAQAIDEADAIVVGIGAGMSASDGFTYIGERFTQNFPDFIEKYNFFDMLQASLHPFDSWQEYWAFESRFVKLNYLDQPVGPSYVALKKMLEHKDYHIITTNADNAFLVADYDLNKVFHIQGEYILWQCSQHCHAQTYRDDDAIREMVAKQEDMKIPYELIPHCPKCDAPMEINKRKAQVGMVEDADFHAQLDRYNHFLDTHKNGKVLYLEIGIGYTTPQFVKHPFQRMTRHNPNAVFMTLNKKAYRIPKSIQDRTIHLTEDIASLIINAQRQLTT</sequence>
<evidence type="ECO:0000256" key="1">
    <source>
        <dbReference type="ARBA" id="ARBA00022679"/>
    </source>
</evidence>
<reference evidence="5 8" key="2">
    <citation type="submission" date="2023-08" db="EMBL/GenBank/DDBJ databases">
        <title>Genomic surveillance of Staphylococcus haemolyticus neonatal outbreak in southern France.</title>
        <authorList>
            <person name="Magnan C."/>
            <person name="Morsli M."/>
            <person name="Thiery B."/>
            <person name="Salipante F."/>
            <person name="Attar J."/>
            <person name="Massimo D.M."/>
            <person name="Ory J."/>
            <person name="Pantel A."/>
            <person name="Lavigne J.-P."/>
        </authorList>
    </citation>
    <scope>NUCLEOTIDE SEQUENCE [LARGE SCALE GENOMIC DNA]</scope>
    <source>
        <strain evidence="5 8">NSH026</strain>
    </source>
</reference>
<dbReference type="InterPro" id="IPR029035">
    <property type="entry name" value="DHS-like_NAD/FAD-binding_dom"/>
</dbReference>
<dbReference type="InterPro" id="IPR026590">
    <property type="entry name" value="Ssirtuin_cat_dom"/>
</dbReference>
<evidence type="ECO:0000313" key="6">
    <source>
        <dbReference type="EMBL" id="PPJ73940.1"/>
    </source>
</evidence>
<keyword evidence="1" id="KW-0808">Transferase</keyword>
<dbReference type="EMBL" id="PGWX01000336">
    <property type="protein sequence ID" value="PPJ73940.1"/>
    <property type="molecule type" value="Genomic_DNA"/>
</dbReference>
<dbReference type="PROSITE" id="PS50305">
    <property type="entry name" value="SIRTUIN"/>
    <property type="match status" value="1"/>
</dbReference>
<organism evidence="6 7">
    <name type="scientific">Staphylococcus haemolyticus</name>
    <dbReference type="NCBI Taxonomy" id="1283"/>
    <lineage>
        <taxon>Bacteria</taxon>
        <taxon>Bacillati</taxon>
        <taxon>Bacillota</taxon>
        <taxon>Bacilli</taxon>
        <taxon>Bacillales</taxon>
        <taxon>Staphylococcaceae</taxon>
        <taxon>Staphylococcus</taxon>
    </lineage>
</organism>